<name>A0ABR2HD95_9EUKA</name>
<accession>A0ABR2HD95</accession>
<evidence type="ECO:0008006" key="8">
    <source>
        <dbReference type="Google" id="ProtNLM"/>
    </source>
</evidence>
<feature type="compositionally biased region" description="Low complexity" evidence="5">
    <location>
        <begin position="239"/>
        <end position="262"/>
    </location>
</feature>
<dbReference type="InterPro" id="IPR019734">
    <property type="entry name" value="TPR_rpt"/>
</dbReference>
<dbReference type="Gene3D" id="1.25.40.10">
    <property type="entry name" value="Tetratricopeptide repeat domain"/>
    <property type="match status" value="2"/>
</dbReference>
<feature type="repeat" description="TPR" evidence="3">
    <location>
        <begin position="328"/>
        <end position="361"/>
    </location>
</feature>
<keyword evidence="4" id="KW-0175">Coiled coil</keyword>
<evidence type="ECO:0000256" key="3">
    <source>
        <dbReference type="PROSITE-ProRule" id="PRU00339"/>
    </source>
</evidence>
<dbReference type="SUPFAM" id="SSF48452">
    <property type="entry name" value="TPR-like"/>
    <property type="match status" value="1"/>
</dbReference>
<evidence type="ECO:0000256" key="2">
    <source>
        <dbReference type="ARBA" id="ARBA00022803"/>
    </source>
</evidence>
<feature type="region of interest" description="Disordered" evidence="5">
    <location>
        <begin position="230"/>
        <end position="273"/>
    </location>
</feature>
<dbReference type="EMBL" id="JAPFFF010000031">
    <property type="protein sequence ID" value="KAK8845017.1"/>
    <property type="molecule type" value="Genomic_DNA"/>
</dbReference>
<keyword evidence="1" id="KW-0677">Repeat</keyword>
<dbReference type="PROSITE" id="PS50005">
    <property type="entry name" value="TPR"/>
    <property type="match status" value="1"/>
</dbReference>
<evidence type="ECO:0000256" key="5">
    <source>
        <dbReference type="SAM" id="MobiDB-lite"/>
    </source>
</evidence>
<dbReference type="PANTHER" id="PTHR44943:SF4">
    <property type="entry name" value="TPR REPEAT-CONTAINING PROTEIN MJ0798"/>
    <property type="match status" value="1"/>
</dbReference>
<dbReference type="InterPro" id="IPR051685">
    <property type="entry name" value="Ycf3/AcsC/BcsC/TPR_MFPF"/>
</dbReference>
<sequence>MIEEIEEGRTLVAKNDNSYETAMKLLYYAKNLMTTFRFEWTKPNETSSYSKLKKYIMPNNWLEELLIVSYRITECFISNPEIYIEKKKLKKAKKCTNIQKNANHNISSSENMDLGSNQNLCDKYCFDTPTVFISILLYAAVQLSQIDVIPCIIDKIVQNLICVDLITPFFVRTDNFMAVSLIINAYSDKMSDFTLLCACIYLSRYQTFNYRCKGLIEKLEAKATQYITNTKQPEDTNDNENPLETPNNNSNTNSQSTSNSDLPSAQPTDNKSIRNDHELTVSRLIIETISSVRLSYLIHNQPMKVIRERRDECFKVINEALEKCPNSFQLHYNLAYIYALLGDKDKSFESLKRSLQLKPNDARSVLFMMRLLRSHKQPRVALAFYSKARKLLENSNDQNEFNKSEHSKLKKNSHLSDNNDNCFLLEDEFNYRNVGSRNGNGNQDSRKLVDLEQIYATYESNLNPEAKELCDAAKIKYKGDNNMMAMLIRIELMMNNGKEATEVFRKWINENNNDIDGNSNSFDRQSPEFFFCFAQICLESNDLPLSEKLLKKAIEIEPFNVEYQSALACVLAKLGKMDAGLERARFAVKLDPESPHAWLAVSGSSKNQKEKEEAKQKSELLQNTKVDLSNIHIIIFPEENTVLNI</sequence>
<keyword evidence="7" id="KW-1185">Reference proteome</keyword>
<dbReference type="InterPro" id="IPR011990">
    <property type="entry name" value="TPR-like_helical_dom_sf"/>
</dbReference>
<evidence type="ECO:0000256" key="1">
    <source>
        <dbReference type="ARBA" id="ARBA00022737"/>
    </source>
</evidence>
<dbReference type="Proteomes" id="UP001470230">
    <property type="component" value="Unassembled WGS sequence"/>
</dbReference>
<comment type="caution">
    <text evidence="6">The sequence shown here is derived from an EMBL/GenBank/DDBJ whole genome shotgun (WGS) entry which is preliminary data.</text>
</comment>
<evidence type="ECO:0000313" key="7">
    <source>
        <dbReference type="Proteomes" id="UP001470230"/>
    </source>
</evidence>
<gene>
    <name evidence="6" type="ORF">M9Y10_021193</name>
</gene>
<proteinExistence type="predicted"/>
<dbReference type="NCBIfam" id="NF047558">
    <property type="entry name" value="TPR_END_plus"/>
    <property type="match status" value="1"/>
</dbReference>
<evidence type="ECO:0000313" key="6">
    <source>
        <dbReference type="EMBL" id="KAK8845017.1"/>
    </source>
</evidence>
<keyword evidence="2 3" id="KW-0802">TPR repeat</keyword>
<feature type="coiled-coil region" evidence="4">
    <location>
        <begin position="604"/>
        <end position="631"/>
    </location>
</feature>
<dbReference type="PANTHER" id="PTHR44943">
    <property type="entry name" value="CELLULOSE SYNTHASE OPERON PROTEIN C"/>
    <property type="match status" value="1"/>
</dbReference>
<evidence type="ECO:0000256" key="4">
    <source>
        <dbReference type="SAM" id="Coils"/>
    </source>
</evidence>
<dbReference type="Pfam" id="PF13431">
    <property type="entry name" value="TPR_17"/>
    <property type="match status" value="1"/>
</dbReference>
<reference evidence="6 7" key="1">
    <citation type="submission" date="2024-04" db="EMBL/GenBank/DDBJ databases">
        <title>Tritrichomonas musculus Genome.</title>
        <authorList>
            <person name="Alves-Ferreira E."/>
            <person name="Grigg M."/>
            <person name="Lorenzi H."/>
            <person name="Galac M."/>
        </authorList>
    </citation>
    <scope>NUCLEOTIDE SEQUENCE [LARGE SCALE GENOMIC DNA]</scope>
    <source>
        <strain evidence="6 7">EAF2021</strain>
    </source>
</reference>
<protein>
    <recommendedName>
        <fullName evidence="8">TPR Domain containing protein</fullName>
    </recommendedName>
</protein>
<organism evidence="6 7">
    <name type="scientific">Tritrichomonas musculus</name>
    <dbReference type="NCBI Taxonomy" id="1915356"/>
    <lineage>
        <taxon>Eukaryota</taxon>
        <taxon>Metamonada</taxon>
        <taxon>Parabasalia</taxon>
        <taxon>Tritrichomonadida</taxon>
        <taxon>Tritrichomonadidae</taxon>
        <taxon>Tritrichomonas</taxon>
    </lineage>
</organism>
<dbReference type="SMART" id="SM00028">
    <property type="entry name" value="TPR"/>
    <property type="match status" value="3"/>
</dbReference>